<dbReference type="AlphaFoldDB" id="A0A382RRZ1"/>
<organism evidence="2">
    <name type="scientific">marine metagenome</name>
    <dbReference type="NCBI Taxonomy" id="408172"/>
    <lineage>
        <taxon>unclassified sequences</taxon>
        <taxon>metagenomes</taxon>
        <taxon>ecological metagenomes</taxon>
    </lineage>
</organism>
<evidence type="ECO:0000313" key="2">
    <source>
        <dbReference type="EMBL" id="SVC99925.1"/>
    </source>
</evidence>
<feature type="transmembrane region" description="Helical" evidence="1">
    <location>
        <begin position="124"/>
        <end position="142"/>
    </location>
</feature>
<reference evidence="2" key="1">
    <citation type="submission" date="2018-05" db="EMBL/GenBank/DDBJ databases">
        <authorList>
            <person name="Lanie J.A."/>
            <person name="Ng W.-L."/>
            <person name="Kazmierczak K.M."/>
            <person name="Andrzejewski T.M."/>
            <person name="Davidsen T.M."/>
            <person name="Wayne K.J."/>
            <person name="Tettelin H."/>
            <person name="Glass J.I."/>
            <person name="Rusch D."/>
            <person name="Podicherti R."/>
            <person name="Tsui H.-C.T."/>
            <person name="Winkler M.E."/>
        </authorList>
    </citation>
    <scope>NUCLEOTIDE SEQUENCE</scope>
</reference>
<evidence type="ECO:0000256" key="1">
    <source>
        <dbReference type="SAM" id="Phobius"/>
    </source>
</evidence>
<accession>A0A382RRZ1</accession>
<protein>
    <submittedName>
        <fullName evidence="2">Uncharacterized protein</fullName>
    </submittedName>
</protein>
<name>A0A382RRZ1_9ZZZZ</name>
<feature type="transmembrane region" description="Helical" evidence="1">
    <location>
        <begin position="44"/>
        <end position="61"/>
    </location>
</feature>
<feature type="transmembrane region" description="Helical" evidence="1">
    <location>
        <begin position="81"/>
        <end position="104"/>
    </location>
</feature>
<feature type="non-terminal residue" evidence="2">
    <location>
        <position position="159"/>
    </location>
</feature>
<keyword evidence="1" id="KW-1133">Transmembrane helix</keyword>
<feature type="transmembrane region" description="Helical" evidence="1">
    <location>
        <begin position="6"/>
        <end position="23"/>
    </location>
</feature>
<dbReference type="EMBL" id="UINC01123444">
    <property type="protein sequence ID" value="SVC99925.1"/>
    <property type="molecule type" value="Genomic_DNA"/>
</dbReference>
<sequence>MFWDTITFILVFVTPFSAYFASANNKIYMNSKSIDLKFNFLKEAFLFSAFMGTTLGFAMMWSDTGSGEGGQLWMMLGFNMAVALIGDTYGIGYYFSATLLQNILGNKSNLQDKVTSKYNSNKPLTFIFLLIPLIIYGLLLIFNNTYLGIDINYLFSIYG</sequence>
<proteinExistence type="predicted"/>
<keyword evidence="1" id="KW-0472">Membrane</keyword>
<gene>
    <name evidence="2" type="ORF">METZ01_LOCUS352779</name>
</gene>
<keyword evidence="1" id="KW-0812">Transmembrane</keyword>